<dbReference type="AlphaFoldDB" id="A0A381U0W8"/>
<organism evidence="1">
    <name type="scientific">marine metagenome</name>
    <dbReference type="NCBI Taxonomy" id="408172"/>
    <lineage>
        <taxon>unclassified sequences</taxon>
        <taxon>metagenomes</taxon>
        <taxon>ecological metagenomes</taxon>
    </lineage>
</organism>
<accession>A0A381U0W8</accession>
<dbReference type="EMBL" id="UINC01005523">
    <property type="protein sequence ID" value="SVA21865.1"/>
    <property type="molecule type" value="Genomic_DNA"/>
</dbReference>
<sequence length="948" mass="106591">MRNRTLQKLFLVFSLYLVGWSFPQTNHLYYHETPNEVYVGDDVIISQLMFTQQPIAYGVLFFRDKGELSYQEVRMVFEGGKWVGVIPRHRVTEVGIEYVTILTARNGGRIALPLTNSPFDTPLSIGVKRSRIMQKDDSFTSGQIKKSTGSGTDFVESDILILSPEDGSMNRPDEIVVSASLFNAANVDQNSLQILIDGKDYTDQTIIFGDVLSLVPDEELDVGLHQIKLLFKTTYGIDVMPVEWSFNVNKGMANAVQSFTYKGSLTAKRSSSTASSISIDERENSGKINGELSWIKARYSFRNSSRESIFGQPLNRTTLTLQITDYLKIENGDVYPSVSPYVLDGKRVKGRHIQADYQYGFGFDGFNIFGRDFLAFDINGTFEFQSVNGKFTRGVQYQTGIDGGYELLSDDIKYDEDGNRIFKINRNGYTFPRDVVATRLGFSLFNKYRGGFHFLKAKDDFEKINSRAPSSSLMTVDTTVLGDSTVQYYTLTQLIDSLSLLGDTAAIKSKYWDDGSPQENLVLGFDFEAALDNRKILFQMGWNMSLTNNNIWAGIANKDSLDLMMDTLVDGKLMDIPVEDIGDLIESYKDIFTVHPLYMSPIVPIDPIVQEESPIRAILNMPSSAYFLRMKGSYSFNNLLIEFRQLGSEYKSFGNPYLTNNIREFTLNDRLSLLGRRLMMVAGYKYRDNKLSELIANPIATKTVSFNTTLVPGPGAPSIVMNIQSIGRTNGIDSIDTDQYGNFLGDSREDSQALNIMGSVNLPGNFGSVSTTTSINVNSISYKDNLAGEREDDFLFQKAETQSISVTFSTRFKFPLKTSTSFNRTQLFIPYMDIDNKPYKDESAWTSISTSAQYSLFKNRLRIRGGLDFMTNGETDDSATNLYGGKFGGDWDILNKLTLTFNSSIRMNDIKIYKTDESDNDDDGEVDESGENWTINSSGFNLTLGYRF</sequence>
<name>A0A381U0W8_9ZZZZ</name>
<gene>
    <name evidence="1" type="ORF">METZ01_LOCUS74719</name>
</gene>
<evidence type="ECO:0000313" key="1">
    <source>
        <dbReference type="EMBL" id="SVA21865.1"/>
    </source>
</evidence>
<reference evidence="1" key="1">
    <citation type="submission" date="2018-05" db="EMBL/GenBank/DDBJ databases">
        <authorList>
            <person name="Lanie J.A."/>
            <person name="Ng W.-L."/>
            <person name="Kazmierczak K.M."/>
            <person name="Andrzejewski T.M."/>
            <person name="Davidsen T.M."/>
            <person name="Wayne K.J."/>
            <person name="Tettelin H."/>
            <person name="Glass J.I."/>
            <person name="Rusch D."/>
            <person name="Podicherti R."/>
            <person name="Tsui H.-C.T."/>
            <person name="Winkler M.E."/>
        </authorList>
    </citation>
    <scope>NUCLEOTIDE SEQUENCE</scope>
</reference>
<protein>
    <submittedName>
        <fullName evidence="1">Uncharacterized protein</fullName>
    </submittedName>
</protein>
<proteinExistence type="predicted"/>